<dbReference type="GO" id="GO:0016787">
    <property type="term" value="F:hydrolase activity"/>
    <property type="evidence" value="ECO:0007669"/>
    <property type="project" value="UniProtKB-KW"/>
</dbReference>
<dbReference type="SUPFAM" id="SSF56529">
    <property type="entry name" value="FAH"/>
    <property type="match status" value="1"/>
</dbReference>
<sequence length="356" mass="38810">MDACGRDHRTGGALKFATLATGSPDGLLLIVSRDLSRAVHACDIVPTLVSALERWSEVALRLQERYNALNEGLALDSFEFDPSACAAPLPRSPQWCDASAFLNHGRLMERAFNTDPIPDFETIPVMYQGASDDFLGPTALVPLPDEADGIDFEGEFGVVTDCVPPGTSAIDALDHIRLVVQLNDWSLRALGPREMKSGFGFLQAKPSTSFAPIAITPDELGLNWRDGRVHLRLHVEWNRAWFGHPHGREMNFSFGALIAHAARTRRLTPGTIIGSGTVSNIDRSAGSACIAERRVIEMLDYGQPKTDFMRFGDHVRIVARDSEGNAPFGEISQRVVSQAALGNNNSCEGSQEQSIK</sequence>
<feature type="domain" description="Fumarylacetoacetase-like C-terminal" evidence="1">
    <location>
        <begin position="95"/>
        <end position="335"/>
    </location>
</feature>
<keyword evidence="3" id="KW-0378">Hydrolase</keyword>
<evidence type="ECO:0000259" key="1">
    <source>
        <dbReference type="Pfam" id="PF01557"/>
    </source>
</evidence>
<name>A0A1H1JYN1_9BURK</name>
<protein>
    <submittedName>
        <fullName evidence="3">Fumarylacetoacetate (FAA) hydrolase</fullName>
    </submittedName>
</protein>
<dbReference type="InterPro" id="IPR036663">
    <property type="entry name" value="Fumarylacetoacetase_C_sf"/>
</dbReference>
<dbReference type="PANTHER" id="PTHR43211">
    <property type="entry name" value="FUMARYLACETOACETATE HYDROLASE"/>
    <property type="match status" value="1"/>
</dbReference>
<proteinExistence type="predicted"/>
<dbReference type="Gene3D" id="3.90.850.10">
    <property type="entry name" value="Fumarylacetoacetase-like, C-terminal domain"/>
    <property type="match status" value="1"/>
</dbReference>
<dbReference type="PANTHER" id="PTHR43211:SF1">
    <property type="entry name" value="BLL6422 PROTEIN"/>
    <property type="match status" value="1"/>
</dbReference>
<dbReference type="InterPro" id="IPR011234">
    <property type="entry name" value="Fumarylacetoacetase-like_C"/>
</dbReference>
<dbReference type="InterPro" id="IPR041072">
    <property type="entry name" value="FAA_hydro_N"/>
</dbReference>
<feature type="domain" description="Fumarylacetoacetase N-terminal" evidence="2">
    <location>
        <begin position="14"/>
        <end position="91"/>
    </location>
</feature>
<evidence type="ECO:0000313" key="4">
    <source>
        <dbReference type="Proteomes" id="UP000183487"/>
    </source>
</evidence>
<dbReference type="Proteomes" id="UP000183487">
    <property type="component" value="Unassembled WGS sequence"/>
</dbReference>
<dbReference type="Pfam" id="PF01557">
    <property type="entry name" value="FAA_hydrolase"/>
    <property type="match status" value="1"/>
</dbReference>
<evidence type="ECO:0000313" key="3">
    <source>
        <dbReference type="EMBL" id="SDR54727.1"/>
    </source>
</evidence>
<evidence type="ECO:0000259" key="2">
    <source>
        <dbReference type="Pfam" id="PF18288"/>
    </source>
</evidence>
<dbReference type="EMBL" id="FNKP01000004">
    <property type="protein sequence ID" value="SDR54727.1"/>
    <property type="molecule type" value="Genomic_DNA"/>
</dbReference>
<keyword evidence="4" id="KW-1185">Reference proteome</keyword>
<organism evidence="3 4">
    <name type="scientific">Paraburkholderia fungorum</name>
    <dbReference type="NCBI Taxonomy" id="134537"/>
    <lineage>
        <taxon>Bacteria</taxon>
        <taxon>Pseudomonadati</taxon>
        <taxon>Pseudomonadota</taxon>
        <taxon>Betaproteobacteria</taxon>
        <taxon>Burkholderiales</taxon>
        <taxon>Burkholderiaceae</taxon>
        <taxon>Paraburkholderia</taxon>
    </lineage>
</organism>
<accession>A0A1H1JYN1</accession>
<reference evidence="4" key="1">
    <citation type="submission" date="2016-10" db="EMBL/GenBank/DDBJ databases">
        <authorList>
            <person name="Varghese N."/>
        </authorList>
    </citation>
    <scope>NUCLEOTIDE SEQUENCE [LARGE SCALE GENOMIC DNA]</scope>
    <source>
        <strain evidence="4">GAS106B</strain>
    </source>
</reference>
<dbReference type="Pfam" id="PF18288">
    <property type="entry name" value="FAA_hydro_N_2"/>
    <property type="match status" value="1"/>
</dbReference>
<gene>
    <name evidence="3" type="ORF">SAMN05443245_7494</name>
</gene>
<dbReference type="AlphaFoldDB" id="A0A1H1JYN1"/>